<organism evidence="1 2">
    <name type="scientific">Enterococcus xiangfangensis</name>
    <dbReference type="NCBI Taxonomy" id="1296537"/>
    <lineage>
        <taxon>Bacteria</taxon>
        <taxon>Bacillati</taxon>
        <taxon>Bacillota</taxon>
        <taxon>Bacilli</taxon>
        <taxon>Lactobacillales</taxon>
        <taxon>Enterococcaceae</taxon>
        <taxon>Enterococcus</taxon>
    </lineage>
</organism>
<gene>
    <name evidence="1" type="ORF">P7H27_02925</name>
</gene>
<dbReference type="EMBL" id="JARQAJ010000001">
    <property type="protein sequence ID" value="MDT2758733.1"/>
    <property type="molecule type" value="Genomic_DNA"/>
</dbReference>
<dbReference type="InterPro" id="IPR001920">
    <property type="entry name" value="Asp/Glu_race"/>
</dbReference>
<dbReference type="Gene3D" id="3.40.50.1860">
    <property type="match status" value="1"/>
</dbReference>
<evidence type="ECO:0000313" key="1">
    <source>
        <dbReference type="EMBL" id="MDT2758733.1"/>
    </source>
</evidence>
<protein>
    <submittedName>
        <fullName evidence="1">Glutamate racemase</fullName>
    </submittedName>
</protein>
<dbReference type="SUPFAM" id="SSF53681">
    <property type="entry name" value="Aspartate/glutamate racemase"/>
    <property type="match status" value="1"/>
</dbReference>
<proteinExistence type="predicted"/>
<dbReference type="Proteomes" id="UP001181046">
    <property type="component" value="Unassembled WGS sequence"/>
</dbReference>
<keyword evidence="2" id="KW-1185">Reference proteome</keyword>
<evidence type="ECO:0000313" key="2">
    <source>
        <dbReference type="Proteomes" id="UP001181046"/>
    </source>
</evidence>
<reference evidence="1" key="1">
    <citation type="submission" date="2023-03" db="EMBL/GenBank/DDBJ databases">
        <authorList>
            <person name="Shen W."/>
            <person name="Cai J."/>
        </authorList>
    </citation>
    <scope>NUCLEOTIDE SEQUENCE</scope>
    <source>
        <strain evidence="1">P66-3</strain>
    </source>
</reference>
<name>A0ABU3F7T7_9ENTE</name>
<comment type="caution">
    <text evidence="1">The sequence shown here is derived from an EMBL/GenBank/DDBJ whole genome shotgun (WGS) entry which is preliminary data.</text>
</comment>
<accession>A0ABU3F7T7</accession>
<sequence length="229" mass="25496">MSNKKITVMAGTPVDTEMGCRLLKANFSCALDPIAVTDTPEKQTFFQTSDSAVRASIVKSLIASAISRGSELIFVYCNSLSATVDFEAISRDLHIKIITPFKAYRATAKQCKRVGLLTANAQGASGIEKELVQTNEKIKLYSISNLDWVNSIENKEDAKTICQNYGLPESVQFFETNKVEKIIFGCTHFPYFMKEYQTMTAIDCLSPDEYMLAEVVKALNLVKIKMKTL</sequence>
<dbReference type="RefSeq" id="WP_311829443.1">
    <property type="nucleotide sequence ID" value="NZ_JARQAJ010000001.1"/>
</dbReference>